<feature type="transmembrane region" description="Helical" evidence="8">
    <location>
        <begin position="132"/>
        <end position="153"/>
    </location>
</feature>
<comment type="subcellular location">
    <subcellularLocation>
        <location evidence="1">Membrane</location>
        <topology evidence="1">Multi-pass membrane protein</topology>
    </subcellularLocation>
</comment>
<proteinExistence type="inferred from homology"/>
<dbReference type="AlphaFoldDB" id="A0A4R2KHA8"/>
<dbReference type="Pfam" id="PF02133">
    <property type="entry name" value="Transp_cyt_pur"/>
    <property type="match status" value="1"/>
</dbReference>
<reference evidence="9 10" key="1">
    <citation type="submission" date="2019-03" db="EMBL/GenBank/DDBJ databases">
        <title>Genomic Encyclopedia of Type Strains, Phase IV (KMG-IV): sequencing the most valuable type-strain genomes for metagenomic binning, comparative biology and taxonomic classification.</title>
        <authorList>
            <person name="Goeker M."/>
        </authorList>
    </citation>
    <scope>NUCLEOTIDE SEQUENCE [LARGE SCALE GENOMIC DNA]</scope>
    <source>
        <strain evidence="9 10">DSM 45934</strain>
    </source>
</reference>
<dbReference type="GO" id="GO:0005886">
    <property type="term" value="C:plasma membrane"/>
    <property type="evidence" value="ECO:0007669"/>
    <property type="project" value="TreeGrafter"/>
</dbReference>
<sequence>MYGQKVVKVEPGGIEPVADADKHGTARQLFWTWTSPNLEFATVFVGVLAVSVFGLNFWQAAAAVTIGNLLGSVTHGVLSARGPAHGVPQMVLGRVAFGFFGNALPASLMSVMAGVGWFAVNSVSGTFALNSLTGMPLVLCLIVIVAVQVVVAFFGHNLVQAFERYVFPLLALVFLITTVVIFSKSSPGASVGTGGLGGFIITASAAFGYTAGWNPYAADYTRYLPKDVSRRAVGWFSGTGLFLSTTVLMLVGAASTTISGSTSDNPATAFTGHLPGWLASLTLLSIALGAVAANVLNVYSGALAFLTLGIKLPLALRRAVVAVAFGVIGFVLAWLGLKDAGKAYESFLLVIAYWIGPWLGVVLVDQHFRRDQQIDAALQDTRVKNWGGPTAMLMGMIVGIGLFSNQERYVGEVPKAIPWIGDITFLVGFVVAAGIYYIWPKRRFS</sequence>
<evidence type="ECO:0000256" key="7">
    <source>
        <dbReference type="PIRNR" id="PIRNR002744"/>
    </source>
</evidence>
<evidence type="ECO:0000256" key="8">
    <source>
        <dbReference type="SAM" id="Phobius"/>
    </source>
</evidence>
<evidence type="ECO:0000256" key="6">
    <source>
        <dbReference type="ARBA" id="ARBA00023136"/>
    </source>
</evidence>
<evidence type="ECO:0000256" key="4">
    <source>
        <dbReference type="ARBA" id="ARBA00022692"/>
    </source>
</evidence>
<evidence type="ECO:0000313" key="10">
    <source>
        <dbReference type="Proteomes" id="UP000295680"/>
    </source>
</evidence>
<dbReference type="PIRSF" id="PIRSF002744">
    <property type="entry name" value="Pur-cyt_permease"/>
    <property type="match status" value="1"/>
</dbReference>
<evidence type="ECO:0000256" key="5">
    <source>
        <dbReference type="ARBA" id="ARBA00022989"/>
    </source>
</evidence>
<dbReference type="GO" id="GO:0022857">
    <property type="term" value="F:transmembrane transporter activity"/>
    <property type="evidence" value="ECO:0007669"/>
    <property type="project" value="InterPro"/>
</dbReference>
<accession>A0A4R2KHA8</accession>
<dbReference type="PANTHER" id="PTHR31806">
    <property type="entry name" value="PURINE-CYTOSINE PERMEASE FCY2-RELATED"/>
    <property type="match status" value="1"/>
</dbReference>
<dbReference type="RefSeq" id="WP_132112496.1">
    <property type="nucleotide sequence ID" value="NZ_SLWS01000001.1"/>
</dbReference>
<keyword evidence="5 8" id="KW-1133">Transmembrane helix</keyword>
<dbReference type="InterPro" id="IPR026030">
    <property type="entry name" value="Pur-cyt_permease_Fcy2/21/22"/>
</dbReference>
<feature type="transmembrane region" description="Helical" evidence="8">
    <location>
        <begin position="416"/>
        <end position="439"/>
    </location>
</feature>
<evidence type="ECO:0000256" key="1">
    <source>
        <dbReference type="ARBA" id="ARBA00004141"/>
    </source>
</evidence>
<dbReference type="PANTHER" id="PTHR31806:SF1">
    <property type="entry name" value="PURINE-CYTOSINE PERMEASE FCY2-RELATED"/>
    <property type="match status" value="1"/>
</dbReference>
<feature type="transmembrane region" description="Helical" evidence="8">
    <location>
        <begin position="91"/>
        <end position="120"/>
    </location>
</feature>
<protein>
    <submittedName>
        <fullName evidence="9">NCS1 nucleoside transporter family</fullName>
    </submittedName>
</protein>
<keyword evidence="4 8" id="KW-0812">Transmembrane</keyword>
<keyword evidence="6 7" id="KW-0472">Membrane</keyword>
<name>A0A4R2KHA8_9PSEU</name>
<evidence type="ECO:0000256" key="3">
    <source>
        <dbReference type="ARBA" id="ARBA00022448"/>
    </source>
</evidence>
<feature type="transmembrane region" description="Helical" evidence="8">
    <location>
        <begin position="319"/>
        <end position="337"/>
    </location>
</feature>
<feature type="transmembrane region" description="Helical" evidence="8">
    <location>
        <begin position="343"/>
        <end position="364"/>
    </location>
</feature>
<feature type="transmembrane region" description="Helical" evidence="8">
    <location>
        <begin position="189"/>
        <end position="211"/>
    </location>
</feature>
<feature type="transmembrane region" description="Helical" evidence="8">
    <location>
        <begin position="232"/>
        <end position="254"/>
    </location>
</feature>
<evidence type="ECO:0000256" key="2">
    <source>
        <dbReference type="ARBA" id="ARBA00008974"/>
    </source>
</evidence>
<feature type="transmembrane region" description="Helical" evidence="8">
    <location>
        <begin position="385"/>
        <end position="404"/>
    </location>
</feature>
<dbReference type="OrthoDB" id="9809167at2"/>
<keyword evidence="3 7" id="KW-0813">Transport</keyword>
<feature type="transmembrane region" description="Helical" evidence="8">
    <location>
        <begin position="274"/>
        <end position="307"/>
    </location>
</feature>
<comment type="similarity">
    <text evidence="2 7">Belongs to the purine-cytosine permease (2.A.39) family.</text>
</comment>
<keyword evidence="10" id="KW-1185">Reference proteome</keyword>
<dbReference type="Proteomes" id="UP000295680">
    <property type="component" value="Unassembled WGS sequence"/>
</dbReference>
<comment type="caution">
    <text evidence="9">The sequence shown here is derived from an EMBL/GenBank/DDBJ whole genome shotgun (WGS) entry which is preliminary data.</text>
</comment>
<dbReference type="Gene3D" id="1.10.4160.10">
    <property type="entry name" value="Hydantoin permease"/>
    <property type="match status" value="1"/>
</dbReference>
<gene>
    <name evidence="9" type="ORF">EV192_1011617</name>
</gene>
<dbReference type="EMBL" id="SLWS01000001">
    <property type="protein sequence ID" value="TCO65825.1"/>
    <property type="molecule type" value="Genomic_DNA"/>
</dbReference>
<feature type="transmembrane region" description="Helical" evidence="8">
    <location>
        <begin position="40"/>
        <end position="70"/>
    </location>
</feature>
<evidence type="ECO:0000313" key="9">
    <source>
        <dbReference type="EMBL" id="TCO65825.1"/>
    </source>
</evidence>
<feature type="transmembrane region" description="Helical" evidence="8">
    <location>
        <begin position="165"/>
        <end position="183"/>
    </location>
</feature>
<dbReference type="InterPro" id="IPR001248">
    <property type="entry name" value="Pur-cyt_permease"/>
</dbReference>
<organism evidence="9 10">
    <name type="scientific">Actinocrispum wychmicini</name>
    <dbReference type="NCBI Taxonomy" id="1213861"/>
    <lineage>
        <taxon>Bacteria</taxon>
        <taxon>Bacillati</taxon>
        <taxon>Actinomycetota</taxon>
        <taxon>Actinomycetes</taxon>
        <taxon>Pseudonocardiales</taxon>
        <taxon>Pseudonocardiaceae</taxon>
        <taxon>Actinocrispum</taxon>
    </lineage>
</organism>